<feature type="transmembrane region" description="Helical" evidence="1">
    <location>
        <begin position="6"/>
        <end position="23"/>
    </location>
</feature>
<dbReference type="RefSeq" id="WP_255331487.1">
    <property type="nucleotide sequence ID" value="NZ_VOTZ01000002.1"/>
</dbReference>
<keyword evidence="3" id="KW-1185">Reference proteome</keyword>
<protein>
    <submittedName>
        <fullName evidence="2">Uncharacterized protein</fullName>
    </submittedName>
</protein>
<sequence length="226" mass="25457">MGRSDLIIVVAAIAVVLIISLVVQQPSMNIPWISQEGGAPNGRGGLSEILYLMPFEKEEQPFSYPVFTIQLVENPFGYPRMYMPESDTFKGVTYRIIDGDRYEVFPLFGMAPHTTQHYEGITGIEWIPVGILEQRRGGVSTIFRVPKTPYWRIKTEVTADRFPGQAVFRYILCDAQTGALLDGGEVTGRGSMRSIVLSSEKEMYLIISAKNIDYYTLTLEVPKEYL</sequence>
<evidence type="ECO:0000313" key="2">
    <source>
        <dbReference type="EMBL" id="MCQ1537573.1"/>
    </source>
</evidence>
<comment type="caution">
    <text evidence="2">The sequence shown here is derived from an EMBL/GenBank/DDBJ whole genome shotgun (WGS) entry which is preliminary data.</text>
</comment>
<reference evidence="2 3" key="1">
    <citation type="submission" date="2019-08" db="EMBL/GenBank/DDBJ databases">
        <authorList>
            <person name="Chen S.-C."/>
            <person name="Lai M.-C."/>
            <person name="You Y.-T."/>
        </authorList>
    </citation>
    <scope>NUCLEOTIDE SEQUENCE [LARGE SCALE GENOMIC DNA]</scope>
    <source>
        <strain evidence="2 3">P2F9704a</strain>
    </source>
</reference>
<evidence type="ECO:0000313" key="3">
    <source>
        <dbReference type="Proteomes" id="UP001524383"/>
    </source>
</evidence>
<keyword evidence="1" id="KW-0472">Membrane</keyword>
<proteinExistence type="predicted"/>
<organism evidence="2 3">
    <name type="scientific">Methanocalculus taiwanensis</name>
    <dbReference type="NCBI Taxonomy" id="106207"/>
    <lineage>
        <taxon>Archaea</taxon>
        <taxon>Methanobacteriati</taxon>
        <taxon>Methanobacteriota</taxon>
        <taxon>Stenosarchaea group</taxon>
        <taxon>Methanomicrobia</taxon>
        <taxon>Methanomicrobiales</taxon>
        <taxon>Methanocalculaceae</taxon>
        <taxon>Methanocalculus</taxon>
    </lineage>
</organism>
<keyword evidence="1" id="KW-1133">Transmembrane helix</keyword>
<gene>
    <name evidence="2" type="ORF">FTO68_01005</name>
</gene>
<name>A0ABD4TII8_9EURY</name>
<evidence type="ECO:0000256" key="1">
    <source>
        <dbReference type="SAM" id="Phobius"/>
    </source>
</evidence>
<accession>A0ABD4TII8</accession>
<dbReference type="AlphaFoldDB" id="A0ABD4TII8"/>
<dbReference type="EMBL" id="VOTZ01000002">
    <property type="protein sequence ID" value="MCQ1537573.1"/>
    <property type="molecule type" value="Genomic_DNA"/>
</dbReference>
<dbReference type="Proteomes" id="UP001524383">
    <property type="component" value="Unassembled WGS sequence"/>
</dbReference>
<keyword evidence="1" id="KW-0812">Transmembrane</keyword>